<keyword evidence="4" id="KW-0143">Chaperone</keyword>
<comment type="similarity">
    <text evidence="2">Belongs to the CDC37 family.</text>
</comment>
<keyword evidence="11" id="KW-1185">Reference proteome</keyword>
<dbReference type="SMART" id="SM01070">
    <property type="entry name" value="CDC37_M"/>
    <property type="match status" value="1"/>
</dbReference>
<dbReference type="Pfam" id="PF08564">
    <property type="entry name" value="CDC37_C"/>
    <property type="match status" value="1"/>
</dbReference>
<feature type="domain" description="Cdc37 N-terminal" evidence="9">
    <location>
        <begin position="1"/>
        <end position="196"/>
    </location>
</feature>
<dbReference type="SMART" id="SM01071">
    <property type="entry name" value="CDC37_N"/>
    <property type="match status" value="1"/>
</dbReference>
<dbReference type="GO" id="GO:0019901">
    <property type="term" value="F:protein kinase binding"/>
    <property type="evidence" value="ECO:0007669"/>
    <property type="project" value="InterPro"/>
</dbReference>
<dbReference type="Gene3D" id="1.20.58.610">
    <property type="entry name" value="Cdc37, Hsp90 binding domain"/>
    <property type="match status" value="1"/>
</dbReference>
<dbReference type="InterPro" id="IPR038189">
    <property type="entry name" value="Cdc37_Hsp90-bd_sf"/>
</dbReference>
<dbReference type="PANTHER" id="PTHR12800:SF4">
    <property type="entry name" value="HSP90 CO-CHAPERONE CDC37"/>
    <property type="match status" value="1"/>
</dbReference>
<evidence type="ECO:0000256" key="2">
    <source>
        <dbReference type="ARBA" id="ARBA00006222"/>
    </source>
</evidence>
<organism evidence="10 11">
    <name type="scientific">Conoideocrella luteorostrata</name>
    <dbReference type="NCBI Taxonomy" id="1105319"/>
    <lineage>
        <taxon>Eukaryota</taxon>
        <taxon>Fungi</taxon>
        <taxon>Dikarya</taxon>
        <taxon>Ascomycota</taxon>
        <taxon>Pezizomycotina</taxon>
        <taxon>Sordariomycetes</taxon>
        <taxon>Hypocreomycetidae</taxon>
        <taxon>Hypocreales</taxon>
        <taxon>Clavicipitaceae</taxon>
        <taxon>Conoideocrella</taxon>
    </lineage>
</organism>
<evidence type="ECO:0000313" key="10">
    <source>
        <dbReference type="EMBL" id="KAK2616816.1"/>
    </source>
</evidence>
<gene>
    <name evidence="10" type="primary">CDC37_1</name>
    <name evidence="10" type="ORF">QQS21_000193</name>
</gene>
<dbReference type="InterPro" id="IPR013873">
    <property type="entry name" value="Cdc37_C"/>
</dbReference>
<comment type="subcellular location">
    <subcellularLocation>
        <location evidence="1">Cytoplasm</location>
    </subcellularLocation>
</comment>
<dbReference type="EMBL" id="JASWJB010000002">
    <property type="protein sequence ID" value="KAK2616816.1"/>
    <property type="molecule type" value="Genomic_DNA"/>
</dbReference>
<dbReference type="GO" id="GO:0006457">
    <property type="term" value="P:protein folding"/>
    <property type="evidence" value="ECO:0007669"/>
    <property type="project" value="TreeGrafter"/>
</dbReference>
<dbReference type="GO" id="GO:0050821">
    <property type="term" value="P:protein stabilization"/>
    <property type="evidence" value="ECO:0007669"/>
    <property type="project" value="TreeGrafter"/>
</dbReference>
<keyword evidence="3" id="KW-0963">Cytoplasm</keyword>
<dbReference type="Proteomes" id="UP001251528">
    <property type="component" value="Unassembled WGS sequence"/>
</dbReference>
<dbReference type="SMART" id="SM01069">
    <property type="entry name" value="CDC37_C"/>
    <property type="match status" value="1"/>
</dbReference>
<dbReference type="GO" id="GO:0031072">
    <property type="term" value="F:heat shock protein binding"/>
    <property type="evidence" value="ECO:0007669"/>
    <property type="project" value="TreeGrafter"/>
</dbReference>
<evidence type="ECO:0000256" key="5">
    <source>
        <dbReference type="ARBA" id="ARBA00031396"/>
    </source>
</evidence>
<comment type="caution">
    <text evidence="10">The sequence shown here is derived from an EMBL/GenBank/DDBJ whole genome shotgun (WGS) entry which is preliminary data.</text>
</comment>
<dbReference type="GO" id="GO:0051082">
    <property type="term" value="F:unfolded protein binding"/>
    <property type="evidence" value="ECO:0007669"/>
    <property type="project" value="TreeGrafter"/>
</dbReference>
<dbReference type="SUPFAM" id="SSF101391">
    <property type="entry name" value="Hsp90 co-chaperone CDC37"/>
    <property type="match status" value="1"/>
</dbReference>
<evidence type="ECO:0000256" key="4">
    <source>
        <dbReference type="ARBA" id="ARBA00023186"/>
    </source>
</evidence>
<dbReference type="AlphaFoldDB" id="A0AAJ0CZ89"/>
<evidence type="ECO:0000256" key="1">
    <source>
        <dbReference type="ARBA" id="ARBA00004496"/>
    </source>
</evidence>
<dbReference type="InterPro" id="IPR013855">
    <property type="entry name" value="Cdc37_N_dom"/>
</dbReference>
<evidence type="ECO:0000256" key="3">
    <source>
        <dbReference type="ARBA" id="ARBA00022490"/>
    </source>
</evidence>
<evidence type="ECO:0000259" key="9">
    <source>
        <dbReference type="SMART" id="SM01071"/>
    </source>
</evidence>
<feature type="coiled-coil region" evidence="6">
    <location>
        <begin position="134"/>
        <end position="182"/>
    </location>
</feature>
<feature type="domain" description="Cdc37 C-terminal" evidence="7">
    <location>
        <begin position="383"/>
        <end position="473"/>
    </location>
</feature>
<dbReference type="InterPro" id="IPR004918">
    <property type="entry name" value="Cdc37"/>
</dbReference>
<name>A0AAJ0CZ89_9HYPO</name>
<accession>A0AAJ0CZ89</accession>
<dbReference type="GO" id="GO:0051087">
    <property type="term" value="F:protein-folding chaperone binding"/>
    <property type="evidence" value="ECO:0007669"/>
    <property type="project" value="TreeGrafter"/>
</dbReference>
<evidence type="ECO:0000313" key="11">
    <source>
        <dbReference type="Proteomes" id="UP001251528"/>
    </source>
</evidence>
<dbReference type="Pfam" id="PF03234">
    <property type="entry name" value="CDC37_N"/>
    <property type="match status" value="1"/>
</dbReference>
<evidence type="ECO:0000259" key="8">
    <source>
        <dbReference type="SMART" id="SM01070"/>
    </source>
</evidence>
<protein>
    <recommendedName>
        <fullName evidence="5">Hsp90 chaperone protein kinase-targeting subunit</fullName>
    </recommendedName>
</protein>
<dbReference type="PANTHER" id="PTHR12800">
    <property type="entry name" value="CDC37-RELATED"/>
    <property type="match status" value="1"/>
</dbReference>
<reference evidence="10" key="1">
    <citation type="submission" date="2023-06" db="EMBL/GenBank/DDBJ databases">
        <title>Conoideocrella luteorostrata (Hypocreales: Clavicipitaceae), a potential biocontrol fungus for elongate hemlock scale in United States Christmas tree production areas.</title>
        <authorList>
            <person name="Barrett H."/>
            <person name="Lovett B."/>
            <person name="Macias A.M."/>
            <person name="Stajich J.E."/>
            <person name="Kasson M.T."/>
        </authorList>
    </citation>
    <scope>NUCLEOTIDE SEQUENCE</scope>
    <source>
        <strain evidence="10">ARSEF 14590</strain>
    </source>
</reference>
<keyword evidence="6" id="KW-0175">Coiled coil</keyword>
<dbReference type="Pfam" id="PF08565">
    <property type="entry name" value="CDC37_M"/>
    <property type="match status" value="1"/>
</dbReference>
<feature type="domain" description="Cdc37 Hsp90 binding" evidence="8">
    <location>
        <begin position="199"/>
        <end position="368"/>
    </location>
</feature>
<evidence type="ECO:0000259" key="7">
    <source>
        <dbReference type="SMART" id="SM01069"/>
    </source>
</evidence>
<proteinExistence type="inferred from homology"/>
<dbReference type="InterPro" id="IPR013874">
    <property type="entry name" value="Cdc37_Hsp90-bd"/>
</dbReference>
<evidence type="ECO:0000256" key="6">
    <source>
        <dbReference type="SAM" id="Coils"/>
    </source>
</evidence>
<dbReference type="GO" id="GO:0005737">
    <property type="term" value="C:cytoplasm"/>
    <property type="evidence" value="ECO:0007669"/>
    <property type="project" value="UniProtKB-SubCell"/>
</dbReference>
<sequence>MVDYSKWDKLELSDDSDIEVHPNVDKRSFIRAKQNQIHAERQQRKLRVEALKYERVINETLAQRLVTLISSIKSRSAETRTRKPGDVVFQAAIELAACNVDDDNPPPQPDGVFNDSQRLPTYSKMVMGILDDVNQKLDERNIEQEQRYDALLTEFSIHLQTIQDLQKELNSKLDGLQEENAMKITSESYHTGFDSSLVNKATAREKSQGALKLQLLNPDYDFHSATDAMGSNAATGLSQDGGEDPCASPAAMAFANIQPSDYRASHAYISSHPDILQESETDGLLIAAFNLVLETGDGVGARKYVHQALLLQYCRMLGRDGVTIFFKRITTPGHQARELFDKDVTEKFQRIRELAEKQQAAQRSEGAEQIQIQAVEPDTAIRVQIPEANSGDEQIQKARAIFEAFSSEMKAALESGLIDKVNEVLGAMDVLEAENMVSLLGDAGCLNIEEGIIDTTTEEGERRLKDMQESATRSVEDI</sequence>